<evidence type="ECO:0000313" key="2">
    <source>
        <dbReference type="EMBL" id="CAD9869585.1"/>
    </source>
</evidence>
<dbReference type="CDD" id="cd02440">
    <property type="entry name" value="AdoMet_MTases"/>
    <property type="match status" value="1"/>
</dbReference>
<dbReference type="InterPro" id="IPR041698">
    <property type="entry name" value="Methyltransf_25"/>
</dbReference>
<protein>
    <recommendedName>
        <fullName evidence="1">Methyltransferase domain-containing protein</fullName>
    </recommendedName>
</protein>
<dbReference type="GO" id="GO:0008168">
    <property type="term" value="F:methyltransferase activity"/>
    <property type="evidence" value="ECO:0007669"/>
    <property type="project" value="TreeGrafter"/>
</dbReference>
<dbReference type="PANTHER" id="PTHR43591">
    <property type="entry name" value="METHYLTRANSFERASE"/>
    <property type="match status" value="1"/>
</dbReference>
<dbReference type="AlphaFoldDB" id="A0A6U1PI47"/>
<organism evidence="3">
    <name type="scientific">Fibrocapsa japonica</name>
    <dbReference type="NCBI Taxonomy" id="94617"/>
    <lineage>
        <taxon>Eukaryota</taxon>
        <taxon>Sar</taxon>
        <taxon>Stramenopiles</taxon>
        <taxon>Ochrophyta</taxon>
        <taxon>Raphidophyceae</taxon>
        <taxon>Chattonellales</taxon>
        <taxon>Chattonellaceae</taxon>
        <taxon>Fibrocapsa</taxon>
    </lineage>
</organism>
<dbReference type="SUPFAM" id="SSF53335">
    <property type="entry name" value="S-adenosyl-L-methionine-dependent methyltransferases"/>
    <property type="match status" value="1"/>
</dbReference>
<gene>
    <name evidence="2" type="ORF">FJAP1339_LOCUS9193</name>
    <name evidence="3" type="ORF">FJAP1339_LOCUS9194</name>
</gene>
<dbReference type="Gene3D" id="3.40.50.150">
    <property type="entry name" value="Vaccinia Virus protein VP39"/>
    <property type="match status" value="1"/>
</dbReference>
<dbReference type="EMBL" id="HBHR01018274">
    <property type="protein sequence ID" value="CAD9869585.1"/>
    <property type="molecule type" value="Transcribed_RNA"/>
</dbReference>
<dbReference type="EMBL" id="HBHR01018275">
    <property type="protein sequence ID" value="CAD9869587.1"/>
    <property type="molecule type" value="Transcribed_RNA"/>
</dbReference>
<name>A0A6U1PI47_9STRA</name>
<evidence type="ECO:0000313" key="3">
    <source>
        <dbReference type="EMBL" id="CAD9869587.1"/>
    </source>
</evidence>
<accession>A0A6U1PI47</accession>
<dbReference type="PANTHER" id="PTHR43591:SF24">
    <property type="entry name" value="2-METHOXY-6-POLYPRENYL-1,4-BENZOQUINOL METHYLASE, MITOCHONDRIAL"/>
    <property type="match status" value="1"/>
</dbReference>
<evidence type="ECO:0000259" key="1">
    <source>
        <dbReference type="Pfam" id="PF13649"/>
    </source>
</evidence>
<sequence length="296" mass="32756">MISRIILKSSLPCRNTLPWRSLFSRGLADKPKFDAEMSEMYVIIANQHRHPQGPWPMILERAKKHLSSNPSPKILDIASGMGEPALTIATSLPSAQVVSSDVSEEMVLKAKSVAETMDNMTAVLANAEDLSQFDTDTFDMVTCCYGYMFAENKPQALSESHRVLKPGGTLIATTWDSNDLMSVQRDVMKVVLGRDPPAPLLNPLSLNEPGLFSKLLADAGFTNITSSTSTYPFNLGKDKNFQWKMLTMLYKDKIAELGAEDTAKHAFFDIVPKYSVIENGDLVIPKNTFMLTVCNK</sequence>
<feature type="domain" description="Methyltransferase" evidence="1">
    <location>
        <begin position="74"/>
        <end position="168"/>
    </location>
</feature>
<reference evidence="3" key="1">
    <citation type="submission" date="2021-01" db="EMBL/GenBank/DDBJ databases">
        <authorList>
            <person name="Corre E."/>
            <person name="Pelletier E."/>
            <person name="Niang G."/>
            <person name="Scheremetjew M."/>
            <person name="Finn R."/>
            <person name="Kale V."/>
            <person name="Holt S."/>
            <person name="Cochrane G."/>
            <person name="Meng A."/>
            <person name="Brown T."/>
            <person name="Cohen L."/>
        </authorList>
    </citation>
    <scope>NUCLEOTIDE SEQUENCE</scope>
    <source>
        <strain evidence="3">CCMP1661</strain>
    </source>
</reference>
<dbReference type="Pfam" id="PF13649">
    <property type="entry name" value="Methyltransf_25"/>
    <property type="match status" value="1"/>
</dbReference>
<dbReference type="InterPro" id="IPR029063">
    <property type="entry name" value="SAM-dependent_MTases_sf"/>
</dbReference>
<proteinExistence type="predicted"/>